<proteinExistence type="predicted"/>
<dbReference type="Proteomes" id="UP000788993">
    <property type="component" value="Unassembled WGS sequence"/>
</dbReference>
<keyword evidence="2" id="KW-1185">Reference proteome</keyword>
<reference evidence="1" key="1">
    <citation type="journal article" date="2021" name="Open Biol.">
        <title>Shared evolutionary footprints suggest mitochondrial oxidative damage underlies multiple complex I losses in fungi.</title>
        <authorList>
            <person name="Schikora-Tamarit M.A."/>
            <person name="Marcet-Houben M."/>
            <person name="Nosek J."/>
            <person name="Gabaldon T."/>
        </authorList>
    </citation>
    <scope>NUCLEOTIDE SEQUENCE</scope>
    <source>
        <strain evidence="1">NCAIM Y.01608</strain>
    </source>
</reference>
<reference evidence="1" key="2">
    <citation type="submission" date="2021-01" db="EMBL/GenBank/DDBJ databases">
        <authorList>
            <person name="Schikora-Tamarit M.A."/>
        </authorList>
    </citation>
    <scope>NUCLEOTIDE SEQUENCE</scope>
    <source>
        <strain evidence="1">NCAIM Y.01608</strain>
    </source>
</reference>
<organism evidence="1 2">
    <name type="scientific">Ogataea polymorpha</name>
    <dbReference type="NCBI Taxonomy" id="460523"/>
    <lineage>
        <taxon>Eukaryota</taxon>
        <taxon>Fungi</taxon>
        <taxon>Dikarya</taxon>
        <taxon>Ascomycota</taxon>
        <taxon>Saccharomycotina</taxon>
        <taxon>Pichiomycetes</taxon>
        <taxon>Pichiales</taxon>
        <taxon>Pichiaceae</taxon>
        <taxon>Ogataea</taxon>
    </lineage>
</organism>
<evidence type="ECO:0000313" key="1">
    <source>
        <dbReference type="EMBL" id="KAH3660878.1"/>
    </source>
</evidence>
<dbReference type="EMBL" id="JAEUBD010001468">
    <property type="protein sequence ID" value="KAH3660878.1"/>
    <property type="molecule type" value="Genomic_DNA"/>
</dbReference>
<evidence type="ECO:0000313" key="2">
    <source>
        <dbReference type="Proteomes" id="UP000788993"/>
    </source>
</evidence>
<protein>
    <submittedName>
        <fullName evidence="1">Uncharacterized protein</fullName>
    </submittedName>
</protein>
<name>A0A9P8NV45_9ASCO</name>
<sequence length="111" mass="12501">MMLDIWNHAEIPNFYRFVHRGCRNDCWSCEDELTETSCDGVWGENVAWYMQSAGCFPVCLVESGTKGPSTLGEESVDDTSVSMDCCLFGDQTLIVPSQDEEQKIPLSTMFQ</sequence>
<accession>A0A9P8NV45</accession>
<dbReference type="AlphaFoldDB" id="A0A9P8NV45"/>
<gene>
    <name evidence="1" type="ORF">OGATHE_005210</name>
</gene>
<comment type="caution">
    <text evidence="1">The sequence shown here is derived from an EMBL/GenBank/DDBJ whole genome shotgun (WGS) entry which is preliminary data.</text>
</comment>